<evidence type="ECO:0000313" key="2">
    <source>
        <dbReference type="Proteomes" id="UP000247233"/>
    </source>
</evidence>
<dbReference type="VEuPathDB" id="FungiDB:BO70DRAFT_410089"/>
<comment type="caution">
    <text evidence="1">The sequence shown here is derived from an EMBL/GenBank/DDBJ whole genome shotgun (WGS) entry which is preliminary data.</text>
</comment>
<organism evidence="1 2">
    <name type="scientific">Aspergillus heteromorphus CBS 117.55</name>
    <dbReference type="NCBI Taxonomy" id="1448321"/>
    <lineage>
        <taxon>Eukaryota</taxon>
        <taxon>Fungi</taxon>
        <taxon>Dikarya</taxon>
        <taxon>Ascomycota</taxon>
        <taxon>Pezizomycotina</taxon>
        <taxon>Eurotiomycetes</taxon>
        <taxon>Eurotiomycetidae</taxon>
        <taxon>Eurotiales</taxon>
        <taxon>Aspergillaceae</taxon>
        <taxon>Aspergillus</taxon>
        <taxon>Aspergillus subgen. Circumdati</taxon>
    </lineage>
</organism>
<dbReference type="RefSeq" id="XP_025403159.1">
    <property type="nucleotide sequence ID" value="XM_025547245.1"/>
</dbReference>
<sequence>MPFWSRQPKEKRSFESEYPYRLKKARDDTRGCWKGTDVETWRTRVQREETQGVAILQRQHRLQLEYEAAKKQQQISHASFGLGSTEVWLDDTPPPYSVNPNIIETQLATLRGEYWKHQHHGRLRGLRAGEDVLTRGDVAVDLVDAAKGFFIGIIGRGRD</sequence>
<dbReference type="AlphaFoldDB" id="A0A317WWE8"/>
<name>A0A317WWE8_9EURO</name>
<proteinExistence type="predicted"/>
<dbReference type="GeneID" id="37069482"/>
<accession>A0A317WWE8</accession>
<keyword evidence="2" id="KW-1185">Reference proteome</keyword>
<protein>
    <submittedName>
        <fullName evidence="1">Uncharacterized protein</fullName>
    </submittedName>
</protein>
<dbReference type="Proteomes" id="UP000247233">
    <property type="component" value="Unassembled WGS sequence"/>
</dbReference>
<dbReference type="OrthoDB" id="4467841at2759"/>
<dbReference type="EMBL" id="MSFL01000002">
    <property type="protein sequence ID" value="PWY90716.1"/>
    <property type="molecule type" value="Genomic_DNA"/>
</dbReference>
<reference evidence="1 2" key="1">
    <citation type="submission" date="2016-12" db="EMBL/GenBank/DDBJ databases">
        <title>The genomes of Aspergillus section Nigri reveals drivers in fungal speciation.</title>
        <authorList>
            <consortium name="DOE Joint Genome Institute"/>
            <person name="Vesth T.C."/>
            <person name="Nybo J."/>
            <person name="Theobald S."/>
            <person name="Brandl J."/>
            <person name="Frisvad J.C."/>
            <person name="Nielsen K.F."/>
            <person name="Lyhne E.K."/>
            <person name="Kogle M.E."/>
            <person name="Kuo A."/>
            <person name="Riley R."/>
            <person name="Clum A."/>
            <person name="Nolan M."/>
            <person name="Lipzen A."/>
            <person name="Salamov A."/>
            <person name="Henrissat B."/>
            <person name="Wiebenga A."/>
            <person name="De Vries R.P."/>
            <person name="Grigoriev I.V."/>
            <person name="Mortensen U.H."/>
            <person name="Andersen M.R."/>
            <person name="Baker S.E."/>
        </authorList>
    </citation>
    <scope>NUCLEOTIDE SEQUENCE [LARGE SCALE GENOMIC DNA]</scope>
    <source>
        <strain evidence="1 2">CBS 117.55</strain>
    </source>
</reference>
<gene>
    <name evidence="1" type="ORF">BO70DRAFT_410089</name>
</gene>
<evidence type="ECO:0000313" key="1">
    <source>
        <dbReference type="EMBL" id="PWY90716.1"/>
    </source>
</evidence>